<feature type="region of interest" description="Disordered" evidence="1">
    <location>
        <begin position="1"/>
        <end position="195"/>
    </location>
</feature>
<protein>
    <submittedName>
        <fullName evidence="2">Plant disease resistance polyprotein-like</fullName>
    </submittedName>
</protein>
<feature type="compositionally biased region" description="Basic and acidic residues" evidence="1">
    <location>
        <begin position="94"/>
        <end position="104"/>
    </location>
</feature>
<feature type="compositionally biased region" description="Low complexity" evidence="1">
    <location>
        <begin position="165"/>
        <end position="177"/>
    </location>
</feature>
<evidence type="ECO:0000256" key="1">
    <source>
        <dbReference type="SAM" id="MobiDB-lite"/>
    </source>
</evidence>
<gene>
    <name evidence="2" type="primary">K0063H06.38</name>
</gene>
<reference evidence="2" key="1">
    <citation type="journal article" date="2009" name="Plant J.">
        <title>Comparative analysis of complete orthologous centromeres from two subspecies of rice reveals rapid variation of centromere organization and structure.</title>
        <authorList>
            <person name="Wu J."/>
            <person name="Fujisawa M."/>
            <person name="Tian Z."/>
            <person name="Yamagata H."/>
            <person name="Kamiya K."/>
            <person name="Shibata M."/>
            <person name="Hosokawa S."/>
            <person name="Ito Y."/>
            <person name="Hamada M."/>
            <person name="Katagiri S."/>
            <person name="Kurita K."/>
            <person name="Yamamoto M."/>
            <person name="Kikuta A."/>
            <person name="Machita K."/>
            <person name="Karasawa W."/>
            <person name="Kanamori H."/>
            <person name="Namiki N."/>
            <person name="Mizuno H."/>
            <person name="Ma J."/>
            <person name="Sasaki T."/>
            <person name="Matsumoto T."/>
        </authorList>
    </citation>
    <scope>NUCLEOTIDE SEQUENCE</scope>
</reference>
<accession>C8TF26</accession>
<feature type="compositionally biased region" description="Low complexity" evidence="1">
    <location>
        <begin position="9"/>
        <end position="20"/>
    </location>
</feature>
<organism evidence="2">
    <name type="scientific">Oryza sativa subsp. indica</name>
    <name type="common">Rice</name>
    <dbReference type="NCBI Taxonomy" id="39946"/>
    <lineage>
        <taxon>Eukaryota</taxon>
        <taxon>Viridiplantae</taxon>
        <taxon>Streptophyta</taxon>
        <taxon>Embryophyta</taxon>
        <taxon>Tracheophyta</taxon>
        <taxon>Spermatophyta</taxon>
        <taxon>Magnoliopsida</taxon>
        <taxon>Liliopsida</taxon>
        <taxon>Poales</taxon>
        <taxon>Poaceae</taxon>
        <taxon>BOP clade</taxon>
        <taxon>Oryzoideae</taxon>
        <taxon>Oryzeae</taxon>
        <taxon>Oryzinae</taxon>
        <taxon>Oryza</taxon>
        <taxon>Oryza sativa</taxon>
    </lineage>
</organism>
<proteinExistence type="predicted"/>
<name>C8TF26_ORYSI</name>
<evidence type="ECO:0000313" key="2">
    <source>
        <dbReference type="EMBL" id="BAI39748.1"/>
    </source>
</evidence>
<dbReference type="AlphaFoldDB" id="C8TF26"/>
<dbReference type="EMBL" id="AP009082">
    <property type="protein sequence ID" value="BAI39748.1"/>
    <property type="molecule type" value="Genomic_DNA"/>
</dbReference>
<sequence length="265" mass="28754">MSAAQGERGAPASGAPVSAAQGCRSTVDRDHAGGPPPVHGTDSPDRPGADQTGGVDLARLGSRPADRPWRWRRRARARVAGDGNRRRRRRRKKEREGNRGERTPHRGWPARRKTTANGDGEPQEDDGNRRTGFGSSPECEGMRVPATDLDGGGADGVEFGLANPTEATALTAASGSTARERWGARGRAGFRRPTWGVGEEREAGFENRIPAISGAGTGGREGKWAREVRRMRGCGRRGPEEAEAWARRRLRARRRGREVGDRSDR</sequence>